<dbReference type="Proteomes" id="UP001311232">
    <property type="component" value="Unassembled WGS sequence"/>
</dbReference>
<keyword evidence="2" id="KW-1185">Reference proteome</keyword>
<dbReference type="EMBL" id="JAHHUM010001041">
    <property type="protein sequence ID" value="KAK5614940.1"/>
    <property type="molecule type" value="Genomic_DNA"/>
</dbReference>
<evidence type="ECO:0000313" key="1">
    <source>
        <dbReference type="EMBL" id="KAK5614940.1"/>
    </source>
</evidence>
<name>A0AAV9S0S9_9TELE</name>
<dbReference type="AlphaFoldDB" id="A0AAV9S0S9"/>
<accession>A0AAV9S0S9</accession>
<evidence type="ECO:0000313" key="2">
    <source>
        <dbReference type="Proteomes" id="UP001311232"/>
    </source>
</evidence>
<feature type="non-terminal residue" evidence="1">
    <location>
        <position position="1"/>
    </location>
</feature>
<protein>
    <submittedName>
        <fullName evidence="1">Uncharacterized protein</fullName>
    </submittedName>
</protein>
<sequence>APPFFPTFHPPVPIDDRHTQGRYIYEPSPVPPLHVPIQIKLRNFPPPLGVDCPFCLSGSKATAPVRAKHDPHVRDTQMNMCQRHENESGAEGNLGASPLLMIKPCQEEKGVMPLLTSTHL</sequence>
<comment type="caution">
    <text evidence="1">The sequence shown here is derived from an EMBL/GenBank/DDBJ whole genome shotgun (WGS) entry which is preliminary data.</text>
</comment>
<reference evidence="1 2" key="1">
    <citation type="submission" date="2021-06" db="EMBL/GenBank/DDBJ databases">
        <authorList>
            <person name="Palmer J.M."/>
        </authorList>
    </citation>
    <scope>NUCLEOTIDE SEQUENCE [LARGE SCALE GENOMIC DNA]</scope>
    <source>
        <strain evidence="1 2">MEX-2019</strain>
        <tissue evidence="1">Muscle</tissue>
    </source>
</reference>
<organism evidence="1 2">
    <name type="scientific">Crenichthys baileyi</name>
    <name type="common">White River springfish</name>
    <dbReference type="NCBI Taxonomy" id="28760"/>
    <lineage>
        <taxon>Eukaryota</taxon>
        <taxon>Metazoa</taxon>
        <taxon>Chordata</taxon>
        <taxon>Craniata</taxon>
        <taxon>Vertebrata</taxon>
        <taxon>Euteleostomi</taxon>
        <taxon>Actinopterygii</taxon>
        <taxon>Neopterygii</taxon>
        <taxon>Teleostei</taxon>
        <taxon>Neoteleostei</taxon>
        <taxon>Acanthomorphata</taxon>
        <taxon>Ovalentaria</taxon>
        <taxon>Atherinomorphae</taxon>
        <taxon>Cyprinodontiformes</taxon>
        <taxon>Goodeidae</taxon>
        <taxon>Crenichthys</taxon>
    </lineage>
</organism>
<proteinExistence type="predicted"/>
<gene>
    <name evidence="1" type="ORF">CRENBAI_008704</name>
</gene>